<dbReference type="GO" id="GO:0000902">
    <property type="term" value="P:cell morphogenesis"/>
    <property type="evidence" value="ECO:0007669"/>
    <property type="project" value="InterPro"/>
</dbReference>
<dbReference type="Gene3D" id="2.160.20.70">
    <property type="match status" value="1"/>
</dbReference>
<dbReference type="HAMAP" id="MF_00267">
    <property type="entry name" value="MinC"/>
    <property type="match status" value="1"/>
</dbReference>
<dbReference type="InterPro" id="IPR016098">
    <property type="entry name" value="CAP/MinC_C"/>
</dbReference>
<sequence length="250" mass="27563">MAIDSLPSEHTPALEFKGSTFSVPVLFLYSNDLAVIDQQLQQKIQLAPDFFKNSPIVFDVQEINKKELNIDIAELTGILYKSGMLPIGIRGGNKEQNNKALELLIPAYSLHHNILHEAKSAESAKDAKAKVETEAKALPDKNAATLFINQPVRSGQRIYSHGDLIVTAQVSPGAEIMAEGNIHVYNTLKGRVSAGVLGNTDARIFCLNLEAELVSIAGHYKVNEDLDVAHYRKKPVQIYLQEHTLIIDII</sequence>
<dbReference type="Pfam" id="PF05209">
    <property type="entry name" value="MinC_N"/>
    <property type="match status" value="1"/>
</dbReference>
<dbReference type="InterPro" id="IPR005526">
    <property type="entry name" value="Septum_form_inhib_MinC_C"/>
</dbReference>
<dbReference type="SUPFAM" id="SSF63848">
    <property type="entry name" value="Cell-division inhibitor MinC, C-terminal domain"/>
    <property type="match status" value="1"/>
</dbReference>
<dbReference type="GO" id="GO:0051302">
    <property type="term" value="P:regulation of cell division"/>
    <property type="evidence" value="ECO:0007669"/>
    <property type="project" value="InterPro"/>
</dbReference>
<evidence type="ECO:0000256" key="2">
    <source>
        <dbReference type="ARBA" id="ARBA00022618"/>
    </source>
</evidence>
<organism evidence="9 10">
    <name type="scientific">Methylocucumis oryzae</name>
    <dbReference type="NCBI Taxonomy" id="1632867"/>
    <lineage>
        <taxon>Bacteria</taxon>
        <taxon>Pseudomonadati</taxon>
        <taxon>Pseudomonadota</taxon>
        <taxon>Gammaproteobacteria</taxon>
        <taxon>Methylococcales</taxon>
        <taxon>Methylococcaceae</taxon>
        <taxon>Methylocucumis</taxon>
    </lineage>
</organism>
<evidence type="ECO:0000259" key="8">
    <source>
        <dbReference type="Pfam" id="PF05209"/>
    </source>
</evidence>
<feature type="domain" description="Septum formation inhibitor MinC C-terminal" evidence="7">
    <location>
        <begin position="147"/>
        <end position="247"/>
    </location>
</feature>
<evidence type="ECO:0000256" key="4">
    <source>
        <dbReference type="ARBA" id="ARBA00023306"/>
    </source>
</evidence>
<protein>
    <recommendedName>
        <fullName evidence="6">Probable septum site-determining protein MinC</fullName>
    </recommendedName>
</protein>
<evidence type="ECO:0000259" key="7">
    <source>
        <dbReference type="Pfam" id="PF03775"/>
    </source>
</evidence>
<keyword evidence="4 6" id="KW-0131">Cell cycle</keyword>
<dbReference type="GO" id="GO:0000917">
    <property type="term" value="P:division septum assembly"/>
    <property type="evidence" value="ECO:0007669"/>
    <property type="project" value="UniProtKB-KW"/>
</dbReference>
<evidence type="ECO:0000256" key="6">
    <source>
        <dbReference type="HAMAP-Rule" id="MF_00267"/>
    </source>
</evidence>
<dbReference type="NCBIfam" id="TIGR01222">
    <property type="entry name" value="minC"/>
    <property type="match status" value="1"/>
</dbReference>
<keyword evidence="3 6" id="KW-0717">Septation</keyword>
<proteinExistence type="inferred from homology"/>
<evidence type="ECO:0000313" key="9">
    <source>
        <dbReference type="EMBL" id="KJV07010.1"/>
    </source>
</evidence>
<dbReference type="GO" id="GO:1901891">
    <property type="term" value="P:regulation of cell septum assembly"/>
    <property type="evidence" value="ECO:0007669"/>
    <property type="project" value="InterPro"/>
</dbReference>
<keyword evidence="10" id="KW-1185">Reference proteome</keyword>
<comment type="subunit">
    <text evidence="6">Interacts with MinD and FtsZ.</text>
</comment>
<reference evidence="9 10" key="2">
    <citation type="journal article" date="2016" name="Microb. Ecol.">
        <title>Genome Characteristics of a Novel Type I Methanotroph (Sn10-6) Isolated from a Flooded Indian Rice Field.</title>
        <authorList>
            <person name="Rahalkar M.C."/>
            <person name="Pandit P.S."/>
            <person name="Dhakephalkar P.K."/>
            <person name="Pore S."/>
            <person name="Arora P."/>
            <person name="Kapse N."/>
        </authorList>
    </citation>
    <scope>NUCLEOTIDE SEQUENCE [LARGE SCALE GENOMIC DNA]</scope>
    <source>
        <strain evidence="9 10">Sn10-6</strain>
    </source>
</reference>
<dbReference type="EMBL" id="LAJX01000069">
    <property type="protein sequence ID" value="KJV07010.1"/>
    <property type="molecule type" value="Genomic_DNA"/>
</dbReference>
<dbReference type="InterPro" id="IPR007874">
    <property type="entry name" value="MinC_N"/>
</dbReference>
<comment type="similarity">
    <text evidence="1 6">Belongs to the MinC family.</text>
</comment>
<dbReference type="InterPro" id="IPR036145">
    <property type="entry name" value="MinC_C_sf"/>
</dbReference>
<evidence type="ECO:0000256" key="3">
    <source>
        <dbReference type="ARBA" id="ARBA00023210"/>
    </source>
</evidence>
<dbReference type="Proteomes" id="UP000033684">
    <property type="component" value="Unassembled WGS sequence"/>
</dbReference>
<comment type="function">
    <text evidence="5 6">Cell division inhibitor that blocks the formation of polar Z ring septums. Rapidly oscillates between the poles of the cell to destabilize FtsZ filaments that have formed before they mature into polar Z rings. Prevents FtsZ polymerization.</text>
</comment>
<dbReference type="PANTHER" id="PTHR34108:SF1">
    <property type="entry name" value="SEPTUM SITE-DETERMINING PROTEIN MINC"/>
    <property type="match status" value="1"/>
</dbReference>
<gene>
    <name evidence="6" type="primary">minC</name>
    <name evidence="9" type="ORF">VZ94_07645</name>
</gene>
<name>A0A0F3IJR2_9GAMM</name>
<dbReference type="Pfam" id="PF03775">
    <property type="entry name" value="MinC_C"/>
    <property type="match status" value="1"/>
</dbReference>
<comment type="caution">
    <text evidence="9">The sequence shown here is derived from an EMBL/GenBank/DDBJ whole genome shotgun (WGS) entry which is preliminary data.</text>
</comment>
<reference evidence="10" key="1">
    <citation type="submission" date="2015-03" db="EMBL/GenBank/DDBJ databases">
        <title>Draft genome sequence of a novel methanotroph (Sn10-6) isolated from flooded ricefield rhizosphere in India.</title>
        <authorList>
            <person name="Pandit P.S."/>
            <person name="Pore S.D."/>
            <person name="Arora P."/>
            <person name="Kapse N.G."/>
            <person name="Dhakephalkar P.K."/>
            <person name="Rahalkar M.C."/>
        </authorList>
    </citation>
    <scope>NUCLEOTIDE SEQUENCE [LARGE SCALE GENOMIC DNA]</scope>
    <source>
        <strain evidence="10">Sn10-6</strain>
    </source>
</reference>
<evidence type="ECO:0000256" key="5">
    <source>
        <dbReference type="ARBA" id="ARBA00025606"/>
    </source>
</evidence>
<dbReference type="PANTHER" id="PTHR34108">
    <property type="entry name" value="SEPTUM SITE-DETERMINING PROTEIN MINC"/>
    <property type="match status" value="1"/>
</dbReference>
<evidence type="ECO:0000256" key="1">
    <source>
        <dbReference type="ARBA" id="ARBA00006291"/>
    </source>
</evidence>
<dbReference type="RefSeq" id="WP_045778779.1">
    <property type="nucleotide sequence ID" value="NZ_LAJX01000069.1"/>
</dbReference>
<feature type="domain" description="Septum formation inhibitor MinC N-terminal" evidence="8">
    <location>
        <begin position="14"/>
        <end position="86"/>
    </location>
</feature>
<dbReference type="AlphaFoldDB" id="A0A0F3IJR2"/>
<keyword evidence="2 6" id="KW-0132">Cell division</keyword>
<dbReference type="Gene3D" id="3.30.70.260">
    <property type="match status" value="1"/>
</dbReference>
<evidence type="ECO:0000313" key="10">
    <source>
        <dbReference type="Proteomes" id="UP000033684"/>
    </source>
</evidence>
<accession>A0A0F3IJR2</accession>
<dbReference type="InterPro" id="IPR013033">
    <property type="entry name" value="MinC"/>
</dbReference>
<dbReference type="PATRIC" id="fig|1632867.3.peg.5040"/>
<dbReference type="OrthoDB" id="9794530at2"/>